<keyword evidence="11" id="KW-0418">Kinase</keyword>
<keyword evidence="7" id="KW-0547">Nucleotide-binding</keyword>
<evidence type="ECO:0000313" key="11">
    <source>
        <dbReference type="EMBL" id="ADI18708.1"/>
    </source>
</evidence>
<comment type="subcellular location">
    <subcellularLocation>
        <location evidence="1">Cytoplasm</location>
    </subcellularLocation>
</comment>
<evidence type="ECO:0000256" key="6">
    <source>
        <dbReference type="ARBA" id="ARBA00022723"/>
    </source>
</evidence>
<comment type="similarity">
    <text evidence="2">Belongs to the TsaE family.</text>
</comment>
<dbReference type="Gene3D" id="3.40.50.300">
    <property type="entry name" value="P-loop containing nucleotide triphosphate hydrolases"/>
    <property type="match status" value="1"/>
</dbReference>
<dbReference type="Pfam" id="PF02367">
    <property type="entry name" value="TsaE"/>
    <property type="match status" value="1"/>
</dbReference>
<evidence type="ECO:0000256" key="9">
    <source>
        <dbReference type="ARBA" id="ARBA00022842"/>
    </source>
</evidence>
<keyword evidence="4" id="KW-0963">Cytoplasm</keyword>
<evidence type="ECO:0000256" key="5">
    <source>
        <dbReference type="ARBA" id="ARBA00022694"/>
    </source>
</evidence>
<proteinExistence type="inferred from homology"/>
<dbReference type="AlphaFoldDB" id="E0XWB7"/>
<dbReference type="GO" id="GO:0046872">
    <property type="term" value="F:metal ion binding"/>
    <property type="evidence" value="ECO:0007669"/>
    <property type="project" value="UniProtKB-KW"/>
</dbReference>
<evidence type="ECO:0000256" key="2">
    <source>
        <dbReference type="ARBA" id="ARBA00007599"/>
    </source>
</evidence>
<keyword evidence="8" id="KW-0067">ATP-binding</keyword>
<evidence type="ECO:0000256" key="7">
    <source>
        <dbReference type="ARBA" id="ARBA00022741"/>
    </source>
</evidence>
<keyword evidence="9" id="KW-0460">Magnesium</keyword>
<dbReference type="SUPFAM" id="SSF52540">
    <property type="entry name" value="P-loop containing nucleoside triphosphate hydrolases"/>
    <property type="match status" value="1"/>
</dbReference>
<keyword evidence="5" id="KW-0819">tRNA processing</keyword>
<dbReference type="GO" id="GO:0002949">
    <property type="term" value="P:tRNA threonylcarbamoyladenosine modification"/>
    <property type="evidence" value="ECO:0007669"/>
    <property type="project" value="InterPro"/>
</dbReference>
<keyword evidence="11" id="KW-0808">Transferase</keyword>
<evidence type="ECO:0000256" key="1">
    <source>
        <dbReference type="ARBA" id="ARBA00004496"/>
    </source>
</evidence>
<protein>
    <recommendedName>
        <fullName evidence="3">tRNA threonylcarbamoyladenosine biosynthesis protein TsaE</fullName>
    </recommendedName>
    <alternativeName>
        <fullName evidence="10">t(6)A37 threonylcarbamoyladenosine biosynthesis protein TsaE</fullName>
    </alternativeName>
</protein>
<dbReference type="InterPro" id="IPR027417">
    <property type="entry name" value="P-loop_NTPase"/>
</dbReference>
<dbReference type="InterPro" id="IPR003442">
    <property type="entry name" value="T6A_TsaE"/>
</dbReference>
<organism evidence="11">
    <name type="scientific">uncultured Chloroflexi bacterium HF4000_28F02</name>
    <dbReference type="NCBI Taxonomy" id="710739"/>
    <lineage>
        <taxon>Bacteria</taxon>
        <taxon>Bacillati</taxon>
        <taxon>Chloroflexota</taxon>
        <taxon>environmental samples</taxon>
    </lineage>
</organism>
<dbReference type="GO" id="GO:0005737">
    <property type="term" value="C:cytoplasm"/>
    <property type="evidence" value="ECO:0007669"/>
    <property type="project" value="UniProtKB-SubCell"/>
</dbReference>
<accession>E0XWB7</accession>
<name>E0XWB7_9CHLR</name>
<keyword evidence="6" id="KW-0479">Metal-binding</keyword>
<dbReference type="EMBL" id="GU474897">
    <property type="protein sequence ID" value="ADI18708.1"/>
    <property type="molecule type" value="Genomic_DNA"/>
</dbReference>
<dbReference type="PANTHER" id="PTHR33540:SF2">
    <property type="entry name" value="TRNA THREONYLCARBAMOYLADENOSINE BIOSYNTHESIS PROTEIN TSAE"/>
    <property type="match status" value="1"/>
</dbReference>
<dbReference type="NCBIfam" id="TIGR00150">
    <property type="entry name" value="T6A_YjeE"/>
    <property type="match status" value="1"/>
</dbReference>
<evidence type="ECO:0000256" key="10">
    <source>
        <dbReference type="ARBA" id="ARBA00032441"/>
    </source>
</evidence>
<reference evidence="11" key="1">
    <citation type="journal article" date="2011" name="Environ. Microbiol.">
        <title>Time-series analyses of Monterey Bay coastal microbial picoplankton using a 'genome proxy' microarray.</title>
        <authorList>
            <person name="Rich V.I."/>
            <person name="Pham V.D."/>
            <person name="Eppley J."/>
            <person name="Shi Y."/>
            <person name="DeLong E.F."/>
        </authorList>
    </citation>
    <scope>NUCLEOTIDE SEQUENCE</scope>
</reference>
<dbReference type="GO" id="GO:0005524">
    <property type="term" value="F:ATP binding"/>
    <property type="evidence" value="ECO:0007669"/>
    <property type="project" value="UniProtKB-KW"/>
</dbReference>
<evidence type="ECO:0000256" key="8">
    <source>
        <dbReference type="ARBA" id="ARBA00022840"/>
    </source>
</evidence>
<evidence type="ECO:0000256" key="3">
    <source>
        <dbReference type="ARBA" id="ARBA00019010"/>
    </source>
</evidence>
<dbReference type="GO" id="GO:0016301">
    <property type="term" value="F:kinase activity"/>
    <property type="evidence" value="ECO:0007669"/>
    <property type="project" value="UniProtKB-KW"/>
</dbReference>
<sequence>MTNPLRIASSGADATQDLGRTIGENASAGDVILLTGELGAGKTCLTQGIALGLGIEGYVRSPTFVLMTRHHGRLTLHHVDLYRMGCAAEAWDLGLDEQLFGDGICVIEWADRATELFPEDCLWIHLDYGQDPETREITLEPGVETEYSRFNKLLGLLAEKPPFHKGGVGGISPPYPRTIHN</sequence>
<dbReference type="PANTHER" id="PTHR33540">
    <property type="entry name" value="TRNA THREONYLCARBAMOYLADENOSINE BIOSYNTHESIS PROTEIN TSAE"/>
    <property type="match status" value="1"/>
</dbReference>
<evidence type="ECO:0000256" key="4">
    <source>
        <dbReference type="ARBA" id="ARBA00022490"/>
    </source>
</evidence>